<gene>
    <name evidence="2" type="primary">marR_2</name>
    <name evidence="2" type="ORF">PbB2_02260</name>
</gene>
<dbReference type="GO" id="GO:0003700">
    <property type="term" value="F:DNA-binding transcription factor activity"/>
    <property type="evidence" value="ECO:0007669"/>
    <property type="project" value="InterPro"/>
</dbReference>
<dbReference type="SMART" id="SM00347">
    <property type="entry name" value="HTH_MARR"/>
    <property type="match status" value="1"/>
</dbReference>
<dbReference type="Pfam" id="PF12802">
    <property type="entry name" value="MarR_2"/>
    <property type="match status" value="1"/>
</dbReference>
<dbReference type="InterPro" id="IPR036390">
    <property type="entry name" value="WH_DNA-bd_sf"/>
</dbReference>
<dbReference type="AlphaFoldDB" id="A0A2P2EC12"/>
<dbReference type="InterPro" id="IPR039422">
    <property type="entry name" value="MarR/SlyA-like"/>
</dbReference>
<dbReference type="InterPro" id="IPR036388">
    <property type="entry name" value="WH-like_DNA-bd_sf"/>
</dbReference>
<name>A0A2P2EC12_9PROT</name>
<evidence type="ECO:0000313" key="2">
    <source>
        <dbReference type="EMBL" id="GBF58574.1"/>
    </source>
</evidence>
<sequence>MIAEHMRAVLEILPTAFHRLSAAGDRLHAAAGLSSGMRGILMSIHYRGPLTVPRLAAMRPVSRQFIQKLVDDMITSGWLEALPNPSHKRSALIGLTAKGRAAVNQIHQIEEPHIDVLSQGLTADELLSAANVLRTIAARLNSDQQEGFAETQLKAVGRGAAHV</sequence>
<organism evidence="2 3">
    <name type="scientific">Candidatus Phycosocius bacilliformis</name>
    <dbReference type="NCBI Taxonomy" id="1445552"/>
    <lineage>
        <taxon>Bacteria</taxon>
        <taxon>Pseudomonadati</taxon>
        <taxon>Pseudomonadota</taxon>
        <taxon>Alphaproteobacteria</taxon>
        <taxon>Caulobacterales</taxon>
        <taxon>Caulobacterales incertae sedis</taxon>
        <taxon>Candidatus Phycosocius</taxon>
    </lineage>
</organism>
<feature type="domain" description="HTH marR-type" evidence="1">
    <location>
        <begin position="1"/>
        <end position="138"/>
    </location>
</feature>
<dbReference type="SUPFAM" id="SSF46785">
    <property type="entry name" value="Winged helix' DNA-binding domain"/>
    <property type="match status" value="1"/>
</dbReference>
<dbReference type="Proteomes" id="UP000245086">
    <property type="component" value="Unassembled WGS sequence"/>
</dbReference>
<evidence type="ECO:0000313" key="3">
    <source>
        <dbReference type="Proteomes" id="UP000245086"/>
    </source>
</evidence>
<evidence type="ECO:0000259" key="1">
    <source>
        <dbReference type="PROSITE" id="PS50995"/>
    </source>
</evidence>
<dbReference type="OrthoDB" id="5511415at2"/>
<dbReference type="Gene3D" id="1.10.10.10">
    <property type="entry name" value="Winged helix-like DNA-binding domain superfamily/Winged helix DNA-binding domain"/>
    <property type="match status" value="1"/>
</dbReference>
<accession>A0A2P2EC12</accession>
<reference evidence="2 3" key="1">
    <citation type="journal article" date="2018" name="Genome Announc.">
        <title>Draft Genome Sequence of "Candidatus Phycosocius bacilliformis," an Alphaproteobacterial Ectosymbiont of the Hydrocarbon-Producing Green Alga Botryococcus braunii.</title>
        <authorList>
            <person name="Tanabe Y."/>
            <person name="Yamaguchi H."/>
            <person name="Watanabe M.M."/>
        </authorList>
    </citation>
    <scope>NUCLEOTIDE SEQUENCE [LARGE SCALE GENOMIC DNA]</scope>
    <source>
        <strain evidence="2 3">BOTRYCO-2</strain>
    </source>
</reference>
<keyword evidence="3" id="KW-1185">Reference proteome</keyword>
<dbReference type="RefSeq" id="WP_133245793.1">
    <property type="nucleotide sequence ID" value="NZ_BFBR01000007.1"/>
</dbReference>
<proteinExistence type="predicted"/>
<comment type="caution">
    <text evidence="2">The sequence shown here is derived from an EMBL/GenBank/DDBJ whole genome shotgun (WGS) entry which is preliminary data.</text>
</comment>
<dbReference type="GO" id="GO:0006950">
    <property type="term" value="P:response to stress"/>
    <property type="evidence" value="ECO:0007669"/>
    <property type="project" value="TreeGrafter"/>
</dbReference>
<dbReference type="PROSITE" id="PS50995">
    <property type="entry name" value="HTH_MARR_2"/>
    <property type="match status" value="1"/>
</dbReference>
<dbReference type="PANTHER" id="PTHR33164">
    <property type="entry name" value="TRANSCRIPTIONAL REGULATOR, MARR FAMILY"/>
    <property type="match status" value="1"/>
</dbReference>
<dbReference type="PANTHER" id="PTHR33164:SF99">
    <property type="entry name" value="MARR FAMILY REGULATORY PROTEIN"/>
    <property type="match status" value="1"/>
</dbReference>
<dbReference type="EMBL" id="BFBR01000007">
    <property type="protein sequence ID" value="GBF58574.1"/>
    <property type="molecule type" value="Genomic_DNA"/>
</dbReference>
<protein>
    <submittedName>
        <fullName evidence="2">Multiple antibiotic resistance protein MarR</fullName>
    </submittedName>
</protein>
<dbReference type="InterPro" id="IPR000835">
    <property type="entry name" value="HTH_MarR-typ"/>
</dbReference>